<keyword evidence="6" id="KW-1185">Reference proteome</keyword>
<sequence>MPYSGGEGHYELLSFIGKKVLVSGRVIVGDFDAPMFKVIVDDINFEADNNASFTDPVFDYLCNAEIGSTIAWPKVFTHFIKSRLIRFSLHPNFLSLLFTTLPKETTTILKNNNKNKKNKQKAYSSYGGSNKLGESRKERNNNINYGDALSLRLGNFNKYVEGEQVAAGWPQWLSVMAGEAIQGWVPLRVDSFEKLEKIGQGTYNNVFRVQELKTGKIVALKKVRFYNFEPESVRLSAICNSYYLDLSTAIRGGTGRQQLTSRVVKWYRPPELLLGLTDYGEAVDLWSIGCVFAELFLGKPLLQGRTEVEQLNKIFKLCGSPLEEYWKKSKLPHTFYQSNLINVGGPAASGLAFEYFTTKPYACDPSTLAKYAPNKEIDAKICEKAGRKKAGGKVRGSDAARRPSKAFKTSREQNGFGKSVALEEKLQTNSQHIRKINGGNVHVLDENNDSRLSEKPPKLLVDAVQETSHSRNASQGNIPFSGPLHVMASSGFSWAKKCKEDIESVRFPSRSSSRGHVSTALDPPSVRYLRNSSEIKCQENGELLGETRTESQDNDSHEIVKHATRRQWNQCECPDSFDASNVYHSQQLSSTKYQKEEMTAKRCNMGYDDDEQRVDFSGPILS</sequence>
<organism evidence="5 6">
    <name type="scientific">Kingdonia uniflora</name>
    <dbReference type="NCBI Taxonomy" id="39325"/>
    <lineage>
        <taxon>Eukaryota</taxon>
        <taxon>Viridiplantae</taxon>
        <taxon>Streptophyta</taxon>
        <taxon>Embryophyta</taxon>
        <taxon>Tracheophyta</taxon>
        <taxon>Spermatophyta</taxon>
        <taxon>Magnoliopsida</taxon>
        <taxon>Ranunculales</taxon>
        <taxon>Circaeasteraceae</taxon>
        <taxon>Kingdonia</taxon>
    </lineage>
</organism>
<dbReference type="SMART" id="SM00220">
    <property type="entry name" value="S_TKc"/>
    <property type="match status" value="1"/>
</dbReference>
<dbReference type="Pfam" id="PF00069">
    <property type="entry name" value="Pkinase"/>
    <property type="match status" value="1"/>
</dbReference>
<dbReference type="GO" id="GO:0032968">
    <property type="term" value="P:positive regulation of transcription elongation by RNA polymerase II"/>
    <property type="evidence" value="ECO:0007669"/>
    <property type="project" value="TreeGrafter"/>
</dbReference>
<dbReference type="InterPro" id="IPR011009">
    <property type="entry name" value="Kinase-like_dom_sf"/>
</dbReference>
<dbReference type="Gene3D" id="1.10.510.10">
    <property type="entry name" value="Transferase(Phosphotransferase) domain 1"/>
    <property type="match status" value="1"/>
</dbReference>
<feature type="region of interest" description="Disordered" evidence="3">
    <location>
        <begin position="391"/>
        <end position="413"/>
    </location>
</feature>
<evidence type="ECO:0000256" key="1">
    <source>
        <dbReference type="ARBA" id="ARBA00022741"/>
    </source>
</evidence>
<dbReference type="SUPFAM" id="SSF56112">
    <property type="entry name" value="Protein kinase-like (PK-like)"/>
    <property type="match status" value="1"/>
</dbReference>
<protein>
    <recommendedName>
        <fullName evidence="4">Protein kinase domain-containing protein</fullName>
    </recommendedName>
</protein>
<dbReference type="GO" id="GO:0005524">
    <property type="term" value="F:ATP binding"/>
    <property type="evidence" value="ECO:0007669"/>
    <property type="project" value="UniProtKB-KW"/>
</dbReference>
<dbReference type="OrthoDB" id="28397at2759"/>
<dbReference type="InterPro" id="IPR050108">
    <property type="entry name" value="CDK"/>
</dbReference>
<reference evidence="5 6" key="1">
    <citation type="journal article" date="2020" name="IScience">
        <title>Genome Sequencing of the Endangered Kingdonia uniflora (Circaeasteraceae, Ranunculales) Reveals Potential Mechanisms of Evolutionary Specialization.</title>
        <authorList>
            <person name="Sun Y."/>
            <person name="Deng T."/>
            <person name="Zhang A."/>
            <person name="Moore M.J."/>
            <person name="Landis J.B."/>
            <person name="Lin N."/>
            <person name="Zhang H."/>
            <person name="Zhang X."/>
            <person name="Huang J."/>
            <person name="Zhang X."/>
            <person name="Sun H."/>
            <person name="Wang H."/>
        </authorList>
    </citation>
    <scope>NUCLEOTIDE SEQUENCE [LARGE SCALE GENOMIC DNA]</scope>
    <source>
        <strain evidence="5">TB1705</strain>
        <tissue evidence="5">Leaf</tissue>
    </source>
</reference>
<keyword evidence="1" id="KW-0547">Nucleotide-binding</keyword>
<evidence type="ECO:0000313" key="6">
    <source>
        <dbReference type="Proteomes" id="UP000541444"/>
    </source>
</evidence>
<dbReference type="GO" id="GO:0005634">
    <property type="term" value="C:nucleus"/>
    <property type="evidence" value="ECO:0007669"/>
    <property type="project" value="TreeGrafter"/>
</dbReference>
<feature type="domain" description="Protein kinase" evidence="4">
    <location>
        <begin position="192"/>
        <end position="356"/>
    </location>
</feature>
<dbReference type="GO" id="GO:0008353">
    <property type="term" value="F:RNA polymerase II CTD heptapeptide repeat kinase activity"/>
    <property type="evidence" value="ECO:0007669"/>
    <property type="project" value="TreeGrafter"/>
</dbReference>
<evidence type="ECO:0000313" key="5">
    <source>
        <dbReference type="EMBL" id="KAF6168529.1"/>
    </source>
</evidence>
<gene>
    <name evidence="5" type="ORF">GIB67_015076</name>
</gene>
<dbReference type="AlphaFoldDB" id="A0A7J7NMV8"/>
<dbReference type="Gene3D" id="3.30.200.20">
    <property type="entry name" value="Phosphorylase Kinase, domain 1"/>
    <property type="match status" value="1"/>
</dbReference>
<dbReference type="InterPro" id="IPR000719">
    <property type="entry name" value="Prot_kinase_dom"/>
</dbReference>
<accession>A0A7J7NMV8</accession>
<evidence type="ECO:0000259" key="4">
    <source>
        <dbReference type="SMART" id="SM00220"/>
    </source>
</evidence>
<evidence type="ECO:0000256" key="3">
    <source>
        <dbReference type="SAM" id="MobiDB-lite"/>
    </source>
</evidence>
<keyword evidence="2" id="KW-0067">ATP-binding</keyword>
<dbReference type="PANTHER" id="PTHR24056">
    <property type="entry name" value="CELL DIVISION PROTEIN KINASE"/>
    <property type="match status" value="1"/>
</dbReference>
<dbReference type="GO" id="GO:0000307">
    <property type="term" value="C:cyclin-dependent protein kinase holoenzyme complex"/>
    <property type="evidence" value="ECO:0007669"/>
    <property type="project" value="TreeGrafter"/>
</dbReference>
<dbReference type="EMBL" id="JACGCM010000694">
    <property type="protein sequence ID" value="KAF6168529.1"/>
    <property type="molecule type" value="Genomic_DNA"/>
</dbReference>
<feature type="region of interest" description="Disordered" evidence="3">
    <location>
        <begin position="109"/>
        <end position="137"/>
    </location>
</feature>
<dbReference type="Proteomes" id="UP000541444">
    <property type="component" value="Unassembled WGS sequence"/>
</dbReference>
<dbReference type="PANTHER" id="PTHR24056:SF228">
    <property type="entry name" value="PROTEIN IMPAIRED IN BABA-INDUCED STERILITY 1"/>
    <property type="match status" value="1"/>
</dbReference>
<name>A0A7J7NMV8_9MAGN</name>
<comment type="caution">
    <text evidence="5">The sequence shown here is derived from an EMBL/GenBank/DDBJ whole genome shotgun (WGS) entry which is preliminary data.</text>
</comment>
<proteinExistence type="predicted"/>
<evidence type="ECO:0000256" key="2">
    <source>
        <dbReference type="ARBA" id="ARBA00022840"/>
    </source>
</evidence>